<gene>
    <name evidence="3" type="ORF">Pfl04_01530</name>
</gene>
<name>A0A8J3PK25_9ACTN</name>
<evidence type="ECO:0000259" key="2">
    <source>
        <dbReference type="PROSITE" id="PS50887"/>
    </source>
</evidence>
<keyword evidence="1" id="KW-0472">Membrane</keyword>
<proteinExistence type="predicted"/>
<keyword evidence="4" id="KW-1185">Reference proteome</keyword>
<dbReference type="SMART" id="SM00267">
    <property type="entry name" value="GGDEF"/>
    <property type="match status" value="1"/>
</dbReference>
<feature type="transmembrane region" description="Helical" evidence="1">
    <location>
        <begin position="202"/>
        <end position="223"/>
    </location>
</feature>
<dbReference type="InterPro" id="IPR043128">
    <property type="entry name" value="Rev_trsase/Diguanyl_cyclase"/>
</dbReference>
<dbReference type="EMBL" id="BONU01000001">
    <property type="protein sequence ID" value="GIG71749.1"/>
    <property type="molecule type" value="Genomic_DNA"/>
</dbReference>
<dbReference type="InterPro" id="IPR052163">
    <property type="entry name" value="DGC-Regulatory_Protein"/>
</dbReference>
<organism evidence="3 4">
    <name type="scientific">Planosporangium flavigriseum</name>
    <dbReference type="NCBI Taxonomy" id="373681"/>
    <lineage>
        <taxon>Bacteria</taxon>
        <taxon>Bacillati</taxon>
        <taxon>Actinomycetota</taxon>
        <taxon>Actinomycetes</taxon>
        <taxon>Micromonosporales</taxon>
        <taxon>Micromonosporaceae</taxon>
        <taxon>Planosporangium</taxon>
    </lineage>
</organism>
<dbReference type="SUPFAM" id="SSF55073">
    <property type="entry name" value="Nucleotide cyclase"/>
    <property type="match status" value="1"/>
</dbReference>
<dbReference type="PANTHER" id="PTHR46663">
    <property type="entry name" value="DIGUANYLATE CYCLASE DGCT-RELATED"/>
    <property type="match status" value="1"/>
</dbReference>
<feature type="transmembrane region" description="Helical" evidence="1">
    <location>
        <begin position="39"/>
        <end position="58"/>
    </location>
</feature>
<dbReference type="CDD" id="cd01949">
    <property type="entry name" value="GGDEF"/>
    <property type="match status" value="1"/>
</dbReference>
<dbReference type="NCBIfam" id="TIGR00254">
    <property type="entry name" value="GGDEF"/>
    <property type="match status" value="1"/>
</dbReference>
<feature type="transmembrane region" description="Helical" evidence="1">
    <location>
        <begin position="107"/>
        <end position="127"/>
    </location>
</feature>
<dbReference type="InterPro" id="IPR029787">
    <property type="entry name" value="Nucleotide_cyclase"/>
</dbReference>
<feature type="transmembrane region" description="Helical" evidence="1">
    <location>
        <begin position="9"/>
        <end position="27"/>
    </location>
</feature>
<dbReference type="Pfam" id="PF00990">
    <property type="entry name" value="GGDEF"/>
    <property type="match status" value="1"/>
</dbReference>
<feature type="domain" description="GGDEF" evidence="2">
    <location>
        <begin position="375"/>
        <end position="507"/>
    </location>
</feature>
<feature type="transmembrane region" description="Helical" evidence="1">
    <location>
        <begin position="139"/>
        <end position="163"/>
    </location>
</feature>
<dbReference type="InterPro" id="IPR000160">
    <property type="entry name" value="GGDEF_dom"/>
</dbReference>
<evidence type="ECO:0000313" key="3">
    <source>
        <dbReference type="EMBL" id="GIG71749.1"/>
    </source>
</evidence>
<keyword evidence="1" id="KW-1133">Transmembrane helix</keyword>
<dbReference type="Gene3D" id="3.30.70.270">
    <property type="match status" value="1"/>
</dbReference>
<dbReference type="RefSeq" id="WP_168076332.1">
    <property type="nucleotide sequence ID" value="NZ_BAAAQJ010000026.1"/>
</dbReference>
<feature type="transmembrane region" description="Helical" evidence="1">
    <location>
        <begin position="175"/>
        <end position="195"/>
    </location>
</feature>
<reference evidence="3" key="1">
    <citation type="submission" date="2021-01" db="EMBL/GenBank/DDBJ databases">
        <title>Whole genome shotgun sequence of Planosporangium flavigriseum NBRC 105377.</title>
        <authorList>
            <person name="Komaki H."/>
            <person name="Tamura T."/>
        </authorList>
    </citation>
    <scope>NUCLEOTIDE SEQUENCE</scope>
    <source>
        <strain evidence="3">NBRC 105377</strain>
    </source>
</reference>
<feature type="transmembrane region" description="Helical" evidence="1">
    <location>
        <begin position="276"/>
        <end position="296"/>
    </location>
</feature>
<evidence type="ECO:0000256" key="1">
    <source>
        <dbReference type="SAM" id="Phobius"/>
    </source>
</evidence>
<evidence type="ECO:0000313" key="4">
    <source>
        <dbReference type="Proteomes" id="UP000653674"/>
    </source>
</evidence>
<protein>
    <recommendedName>
        <fullName evidence="2">GGDEF domain-containing protein</fullName>
    </recommendedName>
</protein>
<dbReference type="AlphaFoldDB" id="A0A8J3PK25"/>
<dbReference type="FunFam" id="3.30.70.270:FF:000001">
    <property type="entry name" value="Diguanylate cyclase domain protein"/>
    <property type="match status" value="1"/>
</dbReference>
<accession>A0A8J3PK25</accession>
<feature type="transmembrane region" description="Helical" evidence="1">
    <location>
        <begin position="70"/>
        <end position="87"/>
    </location>
</feature>
<feature type="transmembrane region" description="Helical" evidence="1">
    <location>
        <begin position="235"/>
        <end position="255"/>
    </location>
</feature>
<comment type="caution">
    <text evidence="3">The sequence shown here is derived from an EMBL/GenBank/DDBJ whole genome shotgun (WGS) entry which is preliminary data.</text>
</comment>
<dbReference type="PANTHER" id="PTHR46663:SF2">
    <property type="entry name" value="GGDEF DOMAIN-CONTAINING PROTEIN"/>
    <property type="match status" value="1"/>
</dbReference>
<dbReference type="Proteomes" id="UP000653674">
    <property type="component" value="Unassembled WGS sequence"/>
</dbReference>
<dbReference type="PROSITE" id="PS50887">
    <property type="entry name" value="GGDEF"/>
    <property type="match status" value="1"/>
</dbReference>
<feature type="transmembrane region" description="Helical" evidence="1">
    <location>
        <begin position="302"/>
        <end position="322"/>
    </location>
</feature>
<sequence length="510" mass="54185">MNRLGVRDPFLACVAVAATALVGMYLLDLGGLTFQVISAWLSIALCASTMAFYAYRASRIMDRADPQRRFWITFAICGVVWAIGEWAQLYGSVIDPHSIASQTGTGIVRTIALGVGCLVLSAVVLTYPIPHRSARERLCYWLDLATLIMAAAAIGLFGTVSGIQLDQGDLVRELSVVAAGPLAAMLIAFALGRLFMSGASPFNWHVGVVSPIAAAVEGASRALGPVLARTDRASWILASTLIVHVLLLMVAFAQYNKRYVSGPGMRRAARERPYSLLPYVAIAATYGLLTVTLAVNGLDLRAWVVLVGALASTGLVVARQLAAFADNAQLLKERDALATRLHEMAFTDSLTGLANRALFLDRLGEAVLRSRQDGSRVSVLLVDLDDFKPVNDRFGHAAGDAILIEVAARLRGCVRSTDVVARLGGDEFAVLLEQAPPDGYTTTAERIVQAISAPFRVAGNDVRVGASVGVAVVRADADDASSLLQRADEAMYTAKLGGKGMFQVANAPAV</sequence>
<keyword evidence="1" id="KW-0812">Transmembrane</keyword>